<reference evidence="9" key="1">
    <citation type="submission" date="2022-01" db="EMBL/GenBank/DDBJ databases">
        <authorList>
            <person name="Braso-Vives M."/>
        </authorList>
    </citation>
    <scope>NUCLEOTIDE SEQUENCE</scope>
</reference>
<feature type="compositionally biased region" description="Polar residues" evidence="6">
    <location>
        <begin position="252"/>
        <end position="266"/>
    </location>
</feature>
<dbReference type="OrthoDB" id="10049450at2759"/>
<keyword evidence="3 7" id="KW-0812">Transmembrane</keyword>
<feature type="transmembrane region" description="Helical" evidence="7">
    <location>
        <begin position="88"/>
        <end position="112"/>
    </location>
</feature>
<evidence type="ECO:0000256" key="7">
    <source>
        <dbReference type="SAM" id="Phobius"/>
    </source>
</evidence>
<feature type="region of interest" description="Disordered" evidence="6">
    <location>
        <begin position="244"/>
        <end position="266"/>
    </location>
</feature>
<evidence type="ECO:0000256" key="6">
    <source>
        <dbReference type="SAM" id="MobiDB-lite"/>
    </source>
</evidence>
<feature type="transmembrane region" description="Helical" evidence="7">
    <location>
        <begin position="207"/>
        <end position="235"/>
    </location>
</feature>
<feature type="region of interest" description="Disordered" evidence="6">
    <location>
        <begin position="374"/>
        <end position="407"/>
    </location>
</feature>
<evidence type="ECO:0000256" key="1">
    <source>
        <dbReference type="ARBA" id="ARBA00004651"/>
    </source>
</evidence>
<dbReference type="PRINTS" id="PR00237">
    <property type="entry name" value="GPCRRHODOPSN"/>
</dbReference>
<dbReference type="PANTHER" id="PTHR22750">
    <property type="entry name" value="G-PROTEIN COUPLED RECEPTOR"/>
    <property type="match status" value="1"/>
</dbReference>
<keyword evidence="2" id="KW-1003">Cell membrane</keyword>
<evidence type="ECO:0000313" key="10">
    <source>
        <dbReference type="Proteomes" id="UP000838412"/>
    </source>
</evidence>
<dbReference type="Pfam" id="PF00001">
    <property type="entry name" value="7tm_1"/>
    <property type="match status" value="1"/>
</dbReference>
<feature type="transmembrane region" description="Helical" evidence="7">
    <location>
        <begin position="169"/>
        <end position="187"/>
    </location>
</feature>
<evidence type="ECO:0000256" key="3">
    <source>
        <dbReference type="ARBA" id="ARBA00022692"/>
    </source>
</evidence>
<dbReference type="AlphaFoldDB" id="A0A8J9V844"/>
<dbReference type="Gene3D" id="1.20.1070.10">
    <property type="entry name" value="Rhodopsin 7-helix transmembrane proteins"/>
    <property type="match status" value="1"/>
</dbReference>
<proteinExistence type="predicted"/>
<name>A0A8J9V844_BRALA</name>
<evidence type="ECO:0000259" key="8">
    <source>
        <dbReference type="PROSITE" id="PS50262"/>
    </source>
</evidence>
<evidence type="ECO:0000256" key="2">
    <source>
        <dbReference type="ARBA" id="ARBA00022475"/>
    </source>
</evidence>
<evidence type="ECO:0000313" key="9">
    <source>
        <dbReference type="EMBL" id="CAH1228999.1"/>
    </source>
</evidence>
<dbReference type="InterPro" id="IPR000276">
    <property type="entry name" value="GPCR_Rhodpsn"/>
</dbReference>
<feature type="transmembrane region" description="Helical" evidence="7">
    <location>
        <begin position="56"/>
        <end position="76"/>
    </location>
</feature>
<organism evidence="9 10">
    <name type="scientific">Branchiostoma lanceolatum</name>
    <name type="common">Common lancelet</name>
    <name type="synonym">Amphioxus lanceolatum</name>
    <dbReference type="NCBI Taxonomy" id="7740"/>
    <lineage>
        <taxon>Eukaryota</taxon>
        <taxon>Metazoa</taxon>
        <taxon>Chordata</taxon>
        <taxon>Cephalochordata</taxon>
        <taxon>Leptocardii</taxon>
        <taxon>Amphioxiformes</taxon>
        <taxon>Branchiostomatidae</taxon>
        <taxon>Branchiostoma</taxon>
    </lineage>
</organism>
<feature type="domain" description="G-protein coupled receptors family 1 profile" evidence="8">
    <location>
        <begin position="70"/>
        <end position="339"/>
    </location>
</feature>
<dbReference type="EMBL" id="OV696686">
    <property type="protein sequence ID" value="CAH1228999.1"/>
    <property type="molecule type" value="Genomic_DNA"/>
</dbReference>
<keyword evidence="4 7" id="KW-1133">Transmembrane helix</keyword>
<dbReference type="InterPro" id="IPR017452">
    <property type="entry name" value="GPCR_Rhodpsn_7TM"/>
</dbReference>
<evidence type="ECO:0000256" key="5">
    <source>
        <dbReference type="ARBA" id="ARBA00023136"/>
    </source>
</evidence>
<protein>
    <submittedName>
        <fullName evidence="9">S1PR1 protein</fullName>
    </submittedName>
</protein>
<comment type="subcellular location">
    <subcellularLocation>
        <location evidence="1">Cell membrane</location>
        <topology evidence="1">Multi-pass membrane protein</topology>
    </subcellularLocation>
</comment>
<dbReference type="GO" id="GO:0005886">
    <property type="term" value="C:plasma membrane"/>
    <property type="evidence" value="ECO:0007669"/>
    <property type="project" value="UniProtKB-SubCell"/>
</dbReference>
<keyword evidence="5 7" id="KW-0472">Membrane</keyword>
<dbReference type="PROSITE" id="PS50262">
    <property type="entry name" value="G_PROTEIN_RECEP_F1_2"/>
    <property type="match status" value="1"/>
</dbReference>
<dbReference type="GO" id="GO:0004930">
    <property type="term" value="F:G protein-coupled receptor activity"/>
    <property type="evidence" value="ECO:0007669"/>
    <property type="project" value="InterPro"/>
</dbReference>
<sequence>MFNNSSVLPVEFNETSIHEFTGWLLCVLWHLQNKTMSYNQAEETCSMYLKEFGTEITVLCWLAAAFIIITNAAVLWGIIGNRELHKPYLFYMANIASADILAGIALLCYPIVGQMEATGMYTRMNIVTLAITSQVLSSSALALQSINSYVAVRYPTYFHNHAGTAKRNAGVAIVSTWLLLSLFGLTPSMGWNCLNMPTPNCLNFFHIAYTVLCGVMILLLACTALFTTISVFITLKQRQKNRFGQPAGAQPLQGNNPTQNRTGQNQPHNLAQNVAERKCQKSLNKIKTVLIHVVVAFTFWFLPLVLIPICQDKYCQLPTGPRGMVVLMTLNSAINPIVSIIRTSELRKGIWKNMTAIYRVLHITALVTMIRGNRDNPQDEQRVPPNVQGGAARGAVQNTPADQPTVEHGNTPVNLAMEGAVQNTPADQPTVEHGNTPVNLAMGGAVQNTPADQSTVEHGNTPVNLAMEGAVQNTPADQSTARTAEHNNTPVKLAMGGAVQNTPADQPTVEHNNTPVNLAMGGPQTVSPQAMNTENVVMVELAYI</sequence>
<gene>
    <name evidence="9" type="primary">S1PR1</name>
    <name evidence="9" type="ORF">BLAG_LOCUS762</name>
</gene>
<dbReference type="Proteomes" id="UP000838412">
    <property type="component" value="Chromosome 1"/>
</dbReference>
<evidence type="ECO:0000256" key="4">
    <source>
        <dbReference type="ARBA" id="ARBA00022989"/>
    </source>
</evidence>
<dbReference type="SUPFAM" id="SSF81321">
    <property type="entry name" value="Family A G protein-coupled receptor-like"/>
    <property type="match status" value="1"/>
</dbReference>
<accession>A0A8J9V844</accession>
<feature type="transmembrane region" description="Helical" evidence="7">
    <location>
        <begin position="289"/>
        <end position="309"/>
    </location>
</feature>
<keyword evidence="10" id="KW-1185">Reference proteome</keyword>